<keyword evidence="1" id="KW-0812">Transmembrane</keyword>
<dbReference type="Pfam" id="PF09972">
    <property type="entry name" value="DUF2207"/>
    <property type="match status" value="1"/>
</dbReference>
<accession>A0A267M767</accession>
<proteinExistence type="predicted"/>
<dbReference type="RefSeq" id="WP_095076866.1">
    <property type="nucleotide sequence ID" value="NZ_JAMDYA010000003.1"/>
</dbReference>
<evidence type="ECO:0000313" key="4">
    <source>
        <dbReference type="EMBL" id="PAB55444.1"/>
    </source>
</evidence>
<evidence type="ECO:0008006" key="6">
    <source>
        <dbReference type="Google" id="ProtNLM"/>
    </source>
</evidence>
<sequence length="598" mass="66146">MKKYFHLIIGTLMLVISIIFFTKPVLADVDYDITNVDVTARVNPNGSLAMERRITYDFDDDAHGVFYQQNLADNQELKNPQVRIVSGKNSQPVLANNSHENNTYELSHSDHGYRFKVWHNVSDGDKFTVIYTYEITNAIINWKDTAELNFKIIGDGWDTDLDNVRAEVIFPGPVKDLKAWAHGELSGQISVNPEKGNIIMTASDVSGDEGIEVHSIFPLAVTNQNKNTRTQNHRNYVLEQEARLAREANERRQRSKNLGLAALILSGLLSIVAIIRSLTLKKSGVKPKKEKQLPRIYDIPAVSPVTAEILDTDDKPSSKALTAYLMELAVQKKIKIDPIKVRRKTYYEISLLDQNILESSSLLKYLFDNVGDGQSFTTYKLKKHRSSKLGKIFAKWQKEKVQEADQAGFFDKKIESKKSNNLILMIILLVLSGIGIIGAFFSSEGTASLFVIAIILLGLAVTLAIYSNQKLSPYTAKGAEETNKVRGFKKMLDEIGNFKMREVGELALWEEIMPYAVALGVSKKVLKQLKLEFADEIDDTNLIFWGAFYSDGRDGFASNFNSSFDSGANLTSSASGASGGFSGGSSGGFGGGSGGGAF</sequence>
<dbReference type="InterPro" id="IPR018702">
    <property type="entry name" value="DUF2207"/>
</dbReference>
<evidence type="ECO:0000259" key="2">
    <source>
        <dbReference type="Pfam" id="PF09972"/>
    </source>
</evidence>
<gene>
    <name evidence="4" type="ORF">A3Q24_04725</name>
</gene>
<feature type="transmembrane region" description="Helical" evidence="1">
    <location>
        <begin position="447"/>
        <end position="467"/>
    </location>
</feature>
<organism evidence="4 5">
    <name type="scientific">Lactobacillus johnsonii</name>
    <dbReference type="NCBI Taxonomy" id="33959"/>
    <lineage>
        <taxon>Bacteria</taxon>
        <taxon>Bacillati</taxon>
        <taxon>Bacillota</taxon>
        <taxon>Bacilli</taxon>
        <taxon>Lactobacillales</taxon>
        <taxon>Lactobacillaceae</taxon>
        <taxon>Lactobacillus</taxon>
    </lineage>
</organism>
<protein>
    <recommendedName>
        <fullName evidence="6">DUF2207 domain-containing protein</fullName>
    </recommendedName>
</protein>
<dbReference type="EMBL" id="NIBD01000024">
    <property type="protein sequence ID" value="PAB55444.1"/>
    <property type="molecule type" value="Genomic_DNA"/>
</dbReference>
<evidence type="ECO:0000259" key="3">
    <source>
        <dbReference type="Pfam" id="PF20990"/>
    </source>
</evidence>
<reference evidence="4 5" key="1">
    <citation type="submission" date="2017-05" db="EMBL/GenBank/DDBJ databases">
        <title>Lactobacillus johnsonii from commercial turkeys.</title>
        <authorList>
            <person name="Johnson T.J."/>
            <person name="Youmans B."/>
        </authorList>
    </citation>
    <scope>NUCLEOTIDE SEQUENCE [LARGE SCALE GENOMIC DNA]</scope>
    <source>
        <strain evidence="4 5">UMNLJ114</strain>
    </source>
</reference>
<feature type="transmembrane region" description="Helical" evidence="1">
    <location>
        <begin position="422"/>
        <end position="441"/>
    </location>
</feature>
<comment type="caution">
    <text evidence="4">The sequence shown here is derived from an EMBL/GenBank/DDBJ whole genome shotgun (WGS) entry which is preliminary data.</text>
</comment>
<evidence type="ECO:0000256" key="1">
    <source>
        <dbReference type="SAM" id="Phobius"/>
    </source>
</evidence>
<keyword evidence="1" id="KW-0472">Membrane</keyword>
<feature type="transmembrane region" description="Helical" evidence="1">
    <location>
        <begin position="258"/>
        <end position="279"/>
    </location>
</feature>
<evidence type="ECO:0000313" key="5">
    <source>
        <dbReference type="Proteomes" id="UP000216008"/>
    </source>
</evidence>
<keyword evidence="1" id="KW-1133">Transmembrane helix</keyword>
<feature type="domain" description="Predicted membrane protein YciQ-like C-terminal" evidence="3">
    <location>
        <begin position="297"/>
        <end position="529"/>
    </location>
</feature>
<dbReference type="Pfam" id="PF20990">
    <property type="entry name" value="DUF2207_C"/>
    <property type="match status" value="1"/>
</dbReference>
<feature type="domain" description="DUF2207" evidence="2">
    <location>
        <begin position="32"/>
        <end position="217"/>
    </location>
</feature>
<name>A0A267M767_LACJH</name>
<dbReference type="Proteomes" id="UP000216008">
    <property type="component" value="Unassembled WGS sequence"/>
</dbReference>
<dbReference type="InterPro" id="IPR048389">
    <property type="entry name" value="YciQ-like_C"/>
</dbReference>
<dbReference type="AlphaFoldDB" id="A0A267M767"/>